<feature type="coiled-coil region" evidence="4">
    <location>
        <begin position="317"/>
        <end position="505"/>
    </location>
</feature>
<feature type="region of interest" description="Disordered" evidence="5">
    <location>
        <begin position="63"/>
        <end position="82"/>
    </location>
</feature>
<dbReference type="InterPro" id="IPR022091">
    <property type="entry name" value="TMF_TATA-bd"/>
</dbReference>
<dbReference type="Gene3D" id="1.20.5.340">
    <property type="match status" value="1"/>
</dbReference>
<dbReference type="EMBL" id="WVTA01000010">
    <property type="protein sequence ID" value="KAK3203969.1"/>
    <property type="molecule type" value="Genomic_DNA"/>
</dbReference>
<dbReference type="InterPro" id="IPR022092">
    <property type="entry name" value="TMF_DNA-bd"/>
</dbReference>
<dbReference type="Pfam" id="PF12325">
    <property type="entry name" value="TMF_TATA_bd"/>
    <property type="match status" value="1"/>
</dbReference>
<dbReference type="PANTHER" id="PTHR46515">
    <property type="entry name" value="TATA ELEMENT MODULATORY FACTOR TMF1"/>
    <property type="match status" value="1"/>
</dbReference>
<feature type="coiled-coil region" evidence="4">
    <location>
        <begin position="766"/>
        <end position="866"/>
    </location>
</feature>
<dbReference type="GO" id="GO:0005783">
    <property type="term" value="C:endoplasmic reticulum"/>
    <property type="evidence" value="ECO:0007669"/>
    <property type="project" value="TreeGrafter"/>
</dbReference>
<protein>
    <recommendedName>
        <fullName evidence="6">TATA element modulatory factor 1 TATA binding domain-containing protein</fullName>
    </recommendedName>
</protein>
<feature type="domain" description="TATA element modulatory factor 1 TATA binding" evidence="6">
    <location>
        <begin position="753"/>
        <end position="867"/>
    </location>
</feature>
<keyword evidence="3 4" id="KW-0175">Coiled coil</keyword>
<accession>A0AAN6LUF4</accession>
<keyword evidence="8" id="KW-1185">Reference proteome</keyword>
<evidence type="ECO:0000259" key="6">
    <source>
        <dbReference type="Pfam" id="PF12325"/>
    </source>
</evidence>
<evidence type="ECO:0000256" key="4">
    <source>
        <dbReference type="SAM" id="Coils"/>
    </source>
</evidence>
<dbReference type="Proteomes" id="UP001280581">
    <property type="component" value="Unassembled WGS sequence"/>
</dbReference>
<reference evidence="7 8" key="1">
    <citation type="submission" date="2021-02" db="EMBL/GenBank/DDBJ databases">
        <title>Genome assembly of Pseudopithomyces chartarum.</title>
        <authorList>
            <person name="Jauregui R."/>
            <person name="Singh J."/>
            <person name="Voisey C."/>
        </authorList>
    </citation>
    <scope>NUCLEOTIDE SEQUENCE [LARGE SCALE GENOMIC DNA]</scope>
    <source>
        <strain evidence="7 8">AGR01</strain>
    </source>
</reference>
<feature type="compositionally biased region" description="Low complexity" evidence="5">
    <location>
        <begin position="710"/>
        <end position="724"/>
    </location>
</feature>
<dbReference type="Pfam" id="PF12329">
    <property type="entry name" value="TMF_DNA_bd"/>
    <property type="match status" value="1"/>
</dbReference>
<gene>
    <name evidence="7" type="ORF">GRF29_106g1228983</name>
</gene>
<feature type="compositionally biased region" description="Polar residues" evidence="5">
    <location>
        <begin position="682"/>
        <end position="694"/>
    </location>
</feature>
<feature type="coiled-coil region" evidence="4">
    <location>
        <begin position="531"/>
        <end position="611"/>
    </location>
</feature>
<feature type="region of interest" description="Disordered" evidence="5">
    <location>
        <begin position="112"/>
        <end position="160"/>
    </location>
</feature>
<comment type="subcellular location">
    <subcellularLocation>
        <location evidence="1">Golgi apparatus</location>
    </subcellularLocation>
</comment>
<evidence type="ECO:0000313" key="7">
    <source>
        <dbReference type="EMBL" id="KAK3203969.1"/>
    </source>
</evidence>
<feature type="region of interest" description="Disordered" evidence="5">
    <location>
        <begin position="627"/>
        <end position="744"/>
    </location>
</feature>
<comment type="caution">
    <text evidence="7">The sequence shown here is derived from an EMBL/GenBank/DDBJ whole genome shotgun (WGS) entry which is preliminary data.</text>
</comment>
<keyword evidence="2" id="KW-0333">Golgi apparatus</keyword>
<dbReference type="GO" id="GO:0005794">
    <property type="term" value="C:Golgi apparatus"/>
    <property type="evidence" value="ECO:0007669"/>
    <property type="project" value="UniProtKB-SubCell"/>
</dbReference>
<evidence type="ECO:0000256" key="3">
    <source>
        <dbReference type="ARBA" id="ARBA00023054"/>
    </source>
</evidence>
<feature type="compositionally biased region" description="Polar residues" evidence="5">
    <location>
        <begin position="176"/>
        <end position="186"/>
    </location>
</feature>
<evidence type="ECO:0000256" key="2">
    <source>
        <dbReference type="ARBA" id="ARBA00023034"/>
    </source>
</evidence>
<evidence type="ECO:0000313" key="8">
    <source>
        <dbReference type="Proteomes" id="UP001280581"/>
    </source>
</evidence>
<evidence type="ECO:0000256" key="1">
    <source>
        <dbReference type="ARBA" id="ARBA00004555"/>
    </source>
</evidence>
<feature type="compositionally biased region" description="Polar residues" evidence="5">
    <location>
        <begin position="653"/>
        <end position="663"/>
    </location>
</feature>
<dbReference type="InterPro" id="IPR052602">
    <property type="entry name" value="Growth_transcription_reg"/>
</dbReference>
<name>A0AAN6LUF4_9PLEO</name>
<feature type="region of interest" description="Disordered" evidence="5">
    <location>
        <begin position="176"/>
        <end position="209"/>
    </location>
</feature>
<proteinExistence type="predicted"/>
<dbReference type="AlphaFoldDB" id="A0AAN6LUF4"/>
<feature type="coiled-coil region" evidence="4">
    <location>
        <begin position="227"/>
        <end position="254"/>
    </location>
</feature>
<dbReference type="PANTHER" id="PTHR46515:SF1">
    <property type="entry name" value="TATA ELEMENT MODULATORY FACTOR"/>
    <property type="match status" value="1"/>
</dbReference>
<sequence>MAQRKGGWGSFLGSAVSGLESRLDSILTDDDQASAKSRAAEAAEKQRLQVEQGGYVPQLLAEQAQFTSAGPPGKSCQQGQGDGRVAAVVRAWVTPGDAQRSAQGKHRFKAIRATARDSNCNQARTPAVEQHAQPEPSPRPSTDTPLVSPPAPSIVSDQPMSMTMPTMAIPAILTPQSSSPRQSIDSAPSRPSIDVSPPSGPAPEPSLDPETLQVDLSALQTTHEETLRDHRDELNAHLERIDALQSKLAYLSQQLASSAKATYSDADVAPADKKLAEKDAQIAALMDEGQKLSKTEMKHMTTIKKIRAKALETDKDITSLKQRLSKAERSIAEQTERARRAEAAEKTAQEKLKIVAKIEKDIELMRSEREEAGLTINELRRQLNDALKRAEDAEKRVQAGALEAEKRATASLQEDIENLRIEKKLAEDRAKRDLQDARDEGMRQQERAKVSELELRGEIANLESKLELLRSRSEEVSSSATGDSQAKLLRQIETLQTQYALASENWQGIEGTLTSRVAALEKDRDEIAKRESDVRRKAREVNSKARRLEDELESINDRARTLEQDLTEQRGSTQKLQARLTQAETAAQDARADLEREKKILEADFQQRLEEEKSKWRLEMQSQATLSEGYLRTDSPGPSLRRHSPDPLGIYNNRRNPPRSISQGMDMPLSPMDRMLDEARRPSSSRQKSIPSHQRTPEIGTPQRQDSFPSISSNLLSNGNSVSNTPSIHTPSFDDAGFEGSASPHRTINDMISVSTVGAGPSVQLVERLSTAVRRLESEKATNKEEIARLISQRDEGREEIVALMRELDGKKEVGEKVKKLEKEMSEVNERYEKCLELLGEKSERVEELEGDVEDLKKIYRDLVSTMQ</sequence>
<evidence type="ECO:0000256" key="5">
    <source>
        <dbReference type="SAM" id="MobiDB-lite"/>
    </source>
</evidence>
<organism evidence="7 8">
    <name type="scientific">Pseudopithomyces chartarum</name>
    <dbReference type="NCBI Taxonomy" id="1892770"/>
    <lineage>
        <taxon>Eukaryota</taxon>
        <taxon>Fungi</taxon>
        <taxon>Dikarya</taxon>
        <taxon>Ascomycota</taxon>
        <taxon>Pezizomycotina</taxon>
        <taxon>Dothideomycetes</taxon>
        <taxon>Pleosporomycetidae</taxon>
        <taxon>Pleosporales</taxon>
        <taxon>Massarineae</taxon>
        <taxon>Didymosphaeriaceae</taxon>
        <taxon>Pseudopithomyces</taxon>
    </lineage>
</organism>